<keyword evidence="7" id="KW-1185">Reference proteome</keyword>
<feature type="region of interest" description="Disordered" evidence="5">
    <location>
        <begin position="92"/>
        <end position="124"/>
    </location>
</feature>
<protein>
    <submittedName>
        <fullName evidence="8">HMG box domain-containing protein</fullName>
    </submittedName>
</protein>
<dbReference type="InterPro" id="IPR051965">
    <property type="entry name" value="ChromReg_NeuronalGeneExpr"/>
</dbReference>
<dbReference type="AlphaFoldDB" id="A0A1I8BMT0"/>
<reference evidence="8" key="1">
    <citation type="submission" date="2016-11" db="UniProtKB">
        <authorList>
            <consortium name="WormBaseParasite"/>
        </authorList>
    </citation>
    <scope>IDENTIFICATION</scope>
</reference>
<dbReference type="PROSITE" id="PS50118">
    <property type="entry name" value="HMG_BOX_2"/>
    <property type="match status" value="1"/>
</dbReference>
<keyword evidence="2 3" id="KW-0539">Nucleus</keyword>
<dbReference type="Gene3D" id="1.10.30.10">
    <property type="entry name" value="High mobility group box domain"/>
    <property type="match status" value="1"/>
</dbReference>
<feature type="domain" description="HMG box" evidence="6">
    <location>
        <begin position="18"/>
        <end position="84"/>
    </location>
</feature>
<dbReference type="OMA" id="TNECDNI"/>
<evidence type="ECO:0000256" key="1">
    <source>
        <dbReference type="ARBA" id="ARBA00023125"/>
    </source>
</evidence>
<dbReference type="PANTHER" id="PTHR46040:SF3">
    <property type="entry name" value="HIGH MOBILITY GROUP PROTEIN 2"/>
    <property type="match status" value="1"/>
</dbReference>
<evidence type="ECO:0000256" key="5">
    <source>
        <dbReference type="SAM" id="MobiDB-lite"/>
    </source>
</evidence>
<dbReference type="InterPro" id="IPR009071">
    <property type="entry name" value="HMG_box_dom"/>
</dbReference>
<dbReference type="Proteomes" id="UP000095281">
    <property type="component" value="Unplaced"/>
</dbReference>
<feature type="DNA-binding region" description="HMG box" evidence="3">
    <location>
        <begin position="18"/>
        <end position="84"/>
    </location>
</feature>
<feature type="coiled-coil region" evidence="4">
    <location>
        <begin position="139"/>
        <end position="197"/>
    </location>
</feature>
<dbReference type="WBParaSite" id="MhA1_Contig334.frz3.gene35">
    <property type="protein sequence ID" value="MhA1_Contig334.frz3.gene35"/>
    <property type="gene ID" value="MhA1_Contig334.frz3.gene35"/>
</dbReference>
<keyword evidence="1 3" id="KW-0238">DNA-binding</keyword>
<evidence type="ECO:0000256" key="4">
    <source>
        <dbReference type="SAM" id="Coils"/>
    </source>
</evidence>
<evidence type="ECO:0000259" key="6">
    <source>
        <dbReference type="PROSITE" id="PS50118"/>
    </source>
</evidence>
<evidence type="ECO:0000313" key="7">
    <source>
        <dbReference type="Proteomes" id="UP000095281"/>
    </source>
</evidence>
<feature type="compositionally biased region" description="Basic and acidic residues" evidence="5">
    <location>
        <begin position="36"/>
        <end position="47"/>
    </location>
</feature>
<feature type="region of interest" description="Disordered" evidence="5">
    <location>
        <begin position="1"/>
        <end position="65"/>
    </location>
</feature>
<feature type="compositionally biased region" description="Polar residues" evidence="5">
    <location>
        <begin position="1"/>
        <end position="10"/>
    </location>
</feature>
<dbReference type="Pfam" id="PF00505">
    <property type="entry name" value="HMG_box"/>
    <property type="match status" value="1"/>
</dbReference>
<dbReference type="GO" id="GO:0005634">
    <property type="term" value="C:nucleus"/>
    <property type="evidence" value="ECO:0007669"/>
    <property type="project" value="UniProtKB-UniRule"/>
</dbReference>
<evidence type="ECO:0000256" key="3">
    <source>
        <dbReference type="PROSITE-ProRule" id="PRU00267"/>
    </source>
</evidence>
<evidence type="ECO:0000256" key="2">
    <source>
        <dbReference type="ARBA" id="ARBA00023242"/>
    </source>
</evidence>
<dbReference type="GO" id="GO:0003677">
    <property type="term" value="F:DNA binding"/>
    <property type="evidence" value="ECO:0007669"/>
    <property type="project" value="UniProtKB-UniRule"/>
</dbReference>
<feature type="compositionally biased region" description="Basic residues" evidence="5">
    <location>
        <begin position="96"/>
        <end position="107"/>
    </location>
</feature>
<name>A0A1I8BMT0_MELHA</name>
<dbReference type="SMART" id="SM00398">
    <property type="entry name" value="HMG"/>
    <property type="match status" value="1"/>
</dbReference>
<dbReference type="GO" id="GO:0010468">
    <property type="term" value="P:regulation of gene expression"/>
    <property type="evidence" value="ECO:0007669"/>
    <property type="project" value="TreeGrafter"/>
</dbReference>
<dbReference type="InterPro" id="IPR036910">
    <property type="entry name" value="HMG_box_dom_sf"/>
</dbReference>
<dbReference type="PANTHER" id="PTHR46040">
    <property type="entry name" value="HIGH MOBILITY GROUP PROTEIN 2"/>
    <property type="match status" value="1"/>
</dbReference>
<evidence type="ECO:0000313" key="8">
    <source>
        <dbReference type="WBParaSite" id="MhA1_Contig334.frz3.gene35"/>
    </source>
</evidence>
<accession>A0A1I8BMT0</accession>
<proteinExistence type="predicted"/>
<organism evidence="7 8">
    <name type="scientific">Meloidogyne hapla</name>
    <name type="common">Root-knot nematode worm</name>
    <dbReference type="NCBI Taxonomy" id="6305"/>
    <lineage>
        <taxon>Eukaryota</taxon>
        <taxon>Metazoa</taxon>
        <taxon>Ecdysozoa</taxon>
        <taxon>Nematoda</taxon>
        <taxon>Chromadorea</taxon>
        <taxon>Rhabditida</taxon>
        <taxon>Tylenchina</taxon>
        <taxon>Tylenchomorpha</taxon>
        <taxon>Tylenchoidea</taxon>
        <taxon>Meloidogynidae</taxon>
        <taxon>Meloidogyninae</taxon>
        <taxon>Meloidogyne</taxon>
    </lineage>
</organism>
<keyword evidence="4" id="KW-0175">Coiled coil</keyword>
<dbReference type="SUPFAM" id="SSF47095">
    <property type="entry name" value="HMG-box"/>
    <property type="match status" value="1"/>
</dbReference>
<sequence length="264" mass="31731">MGKTTKNTSTRLRDENAPKLPMNAYSRYFKANLSNSKREGKNTKEVSSKLAKQWSTMSGEEKKPYFDEYNREREIYYERMKEYKETEQYKEFQRKKLDKKKQSRKSRSNVEEEQSSTSNISVQPPKGIKIFSQEFLDYNKKQENILRTLRNKKNNITNECDNISEHFNFTNEQLKYLNENIKEKQEYYEELNLFERKTMDDILDALDKVDLLESLKIKRQSTTLEEIIKQFIEISQSNKEMFSKIREAFQGIHFDFSILFEDPK</sequence>